<reference evidence="10" key="1">
    <citation type="submission" date="2020-01" db="EMBL/GenBank/DDBJ databases">
        <authorList>
            <person name="Mishra B."/>
        </authorList>
    </citation>
    <scope>NUCLEOTIDE SEQUENCE [LARGE SCALE GENOMIC DNA]</scope>
</reference>
<keyword evidence="11" id="KW-1185">Reference proteome</keyword>
<dbReference type="EMBL" id="CACVBM020001538">
    <property type="protein sequence ID" value="CAA7053501.1"/>
    <property type="molecule type" value="Genomic_DNA"/>
</dbReference>
<protein>
    <recommendedName>
        <fullName evidence="9">Reverse transcriptase domain-containing protein</fullName>
    </recommendedName>
</protein>
<dbReference type="PANTHER" id="PTHR37984">
    <property type="entry name" value="PROTEIN CBG26694"/>
    <property type="match status" value="1"/>
</dbReference>
<evidence type="ECO:0000256" key="6">
    <source>
        <dbReference type="ARBA" id="ARBA00022801"/>
    </source>
</evidence>
<dbReference type="OrthoDB" id="1111953at2759"/>
<dbReference type="Proteomes" id="UP000467841">
    <property type="component" value="Unassembled WGS sequence"/>
</dbReference>
<name>A0A6D2KMH7_9BRAS</name>
<evidence type="ECO:0000256" key="8">
    <source>
        <dbReference type="ARBA" id="ARBA00023268"/>
    </source>
</evidence>
<dbReference type="InterPro" id="IPR041577">
    <property type="entry name" value="RT_RNaseH_2"/>
</dbReference>
<dbReference type="CDD" id="cd01647">
    <property type="entry name" value="RT_LTR"/>
    <property type="match status" value="1"/>
</dbReference>
<dbReference type="InterPro" id="IPR000477">
    <property type="entry name" value="RT_dom"/>
</dbReference>
<keyword evidence="1" id="KW-0645">Protease</keyword>
<evidence type="ECO:0000313" key="11">
    <source>
        <dbReference type="Proteomes" id="UP000467841"/>
    </source>
</evidence>
<dbReference type="FunFam" id="3.30.70.270:FF:000020">
    <property type="entry name" value="Transposon Tf2-6 polyprotein-like Protein"/>
    <property type="match status" value="1"/>
</dbReference>
<evidence type="ECO:0000256" key="5">
    <source>
        <dbReference type="ARBA" id="ARBA00022759"/>
    </source>
</evidence>
<proteinExistence type="predicted"/>
<evidence type="ECO:0000256" key="1">
    <source>
        <dbReference type="ARBA" id="ARBA00022670"/>
    </source>
</evidence>
<dbReference type="Gene3D" id="3.30.70.270">
    <property type="match status" value="2"/>
</dbReference>
<dbReference type="Pfam" id="PF17919">
    <property type="entry name" value="RT_RNaseH_2"/>
    <property type="match status" value="1"/>
</dbReference>
<sequence length="597" mass="68174">MSFLVGDQRVTLQGDPSLCNSAVSLKALWKAVEDQGEGMIVEYYGLQVVGVDEEPITEAFSALLDEFGEIFNEPEGLPPSRGKEHRIELQAGASPVSVRPFRYPQAQKAEIEKQVGTMLAAGIIQESGSPFSSPVLVVKKKDGSWRFCVDYRALNKVTIPDSYPIPMIDQLLDELHGACIFSKLDLRSGYHQILVRAEDMPKTAFRTHDGHYEFRVMPFGLSNAPTTFQSLMNDVFQPYLRQFVLVFFDDILVYSRTELEHQGHLRCVLEALRKQELYANRKKCNFGSRKVEYLGHVISAEGVAADDEKIRAMVEWETPRNVKELRGFLGLTSYYRKFVKGYGEIARPLTALLQKNQFKWSEEATASFLQLKTAMTTVPVLALPDFNETFVVESDASGTRLGAVLMQGQRRIAFFSQALTARQRLKLVYERELMAVVFAIQKWRHYLLGRRFVVRTDQKSLKFLLEQREINVEFQRWLTKILGFDFDIHYKPGLENKAADALSRKYVVPELFALSMSSALQLEEICCEVDKDPALSKLREEVQQQPQRHPDYSVVQGRLLRHGKLVTVASSQGHFGGNARWETRRSRWYFENAKEGE</sequence>
<evidence type="ECO:0000256" key="3">
    <source>
        <dbReference type="ARBA" id="ARBA00022695"/>
    </source>
</evidence>
<dbReference type="GO" id="GO:0006508">
    <property type="term" value="P:proteolysis"/>
    <property type="evidence" value="ECO:0007669"/>
    <property type="project" value="UniProtKB-KW"/>
</dbReference>
<dbReference type="Pfam" id="PF00078">
    <property type="entry name" value="RVT_1"/>
    <property type="match status" value="1"/>
</dbReference>
<organism evidence="10 11">
    <name type="scientific">Microthlaspi erraticum</name>
    <dbReference type="NCBI Taxonomy" id="1685480"/>
    <lineage>
        <taxon>Eukaryota</taxon>
        <taxon>Viridiplantae</taxon>
        <taxon>Streptophyta</taxon>
        <taxon>Embryophyta</taxon>
        <taxon>Tracheophyta</taxon>
        <taxon>Spermatophyta</taxon>
        <taxon>Magnoliopsida</taxon>
        <taxon>eudicotyledons</taxon>
        <taxon>Gunneridae</taxon>
        <taxon>Pentapetalae</taxon>
        <taxon>rosids</taxon>
        <taxon>malvids</taxon>
        <taxon>Brassicales</taxon>
        <taxon>Brassicaceae</taxon>
        <taxon>Coluteocarpeae</taxon>
        <taxon>Microthlaspi</taxon>
    </lineage>
</organism>
<keyword evidence="2" id="KW-0808">Transferase</keyword>
<keyword evidence="6" id="KW-0378">Hydrolase</keyword>
<evidence type="ECO:0000256" key="7">
    <source>
        <dbReference type="ARBA" id="ARBA00022918"/>
    </source>
</evidence>
<keyword evidence="3" id="KW-0548">Nucleotidyltransferase</keyword>
<accession>A0A6D2KMH7</accession>
<dbReference type="GO" id="GO:0003964">
    <property type="term" value="F:RNA-directed DNA polymerase activity"/>
    <property type="evidence" value="ECO:0007669"/>
    <property type="project" value="UniProtKB-KW"/>
</dbReference>
<evidence type="ECO:0000256" key="4">
    <source>
        <dbReference type="ARBA" id="ARBA00022722"/>
    </source>
</evidence>
<dbReference type="FunFam" id="3.10.10.10:FF:000007">
    <property type="entry name" value="Retrovirus-related Pol polyprotein from transposon 17.6-like Protein"/>
    <property type="match status" value="1"/>
</dbReference>
<dbReference type="InterPro" id="IPR043128">
    <property type="entry name" value="Rev_trsase/Diguanyl_cyclase"/>
</dbReference>
<dbReference type="InterPro" id="IPR050951">
    <property type="entry name" value="Retrovirus_Pol_polyprotein"/>
</dbReference>
<feature type="domain" description="Reverse transcriptase" evidence="9">
    <location>
        <begin position="119"/>
        <end position="298"/>
    </location>
</feature>
<keyword evidence="8" id="KW-0511">Multifunctional enzyme</keyword>
<keyword evidence="5" id="KW-0255">Endonuclease</keyword>
<evidence type="ECO:0000256" key="2">
    <source>
        <dbReference type="ARBA" id="ARBA00022679"/>
    </source>
</evidence>
<dbReference type="CDD" id="cd09274">
    <property type="entry name" value="RNase_HI_RT_Ty3"/>
    <property type="match status" value="1"/>
</dbReference>
<dbReference type="Gene3D" id="3.10.20.370">
    <property type="match status" value="1"/>
</dbReference>
<dbReference type="PANTHER" id="PTHR37984:SF5">
    <property type="entry name" value="PROTEIN NYNRIN-LIKE"/>
    <property type="match status" value="1"/>
</dbReference>
<dbReference type="SUPFAM" id="SSF56672">
    <property type="entry name" value="DNA/RNA polymerases"/>
    <property type="match status" value="1"/>
</dbReference>
<comment type="caution">
    <text evidence="10">The sequence shown here is derived from an EMBL/GenBank/DDBJ whole genome shotgun (WGS) entry which is preliminary data.</text>
</comment>
<evidence type="ECO:0000259" key="9">
    <source>
        <dbReference type="PROSITE" id="PS50878"/>
    </source>
</evidence>
<dbReference type="GO" id="GO:0008233">
    <property type="term" value="F:peptidase activity"/>
    <property type="evidence" value="ECO:0007669"/>
    <property type="project" value="UniProtKB-KW"/>
</dbReference>
<dbReference type="GO" id="GO:0004519">
    <property type="term" value="F:endonuclease activity"/>
    <property type="evidence" value="ECO:0007669"/>
    <property type="project" value="UniProtKB-KW"/>
</dbReference>
<keyword evidence="7" id="KW-0695">RNA-directed DNA polymerase</keyword>
<evidence type="ECO:0000313" key="10">
    <source>
        <dbReference type="EMBL" id="CAA7053501.1"/>
    </source>
</evidence>
<gene>
    <name evidence="10" type="ORF">MERR_LOCUS40737</name>
</gene>
<dbReference type="InterPro" id="IPR043502">
    <property type="entry name" value="DNA/RNA_pol_sf"/>
</dbReference>
<keyword evidence="4" id="KW-0540">Nuclease</keyword>
<dbReference type="AlphaFoldDB" id="A0A6D2KMH7"/>
<dbReference type="Gene3D" id="3.10.10.10">
    <property type="entry name" value="HIV Type 1 Reverse Transcriptase, subunit A, domain 1"/>
    <property type="match status" value="1"/>
</dbReference>
<dbReference type="PROSITE" id="PS50878">
    <property type="entry name" value="RT_POL"/>
    <property type="match status" value="1"/>
</dbReference>